<dbReference type="InterPro" id="IPR008271">
    <property type="entry name" value="Ser/Thr_kinase_AS"/>
</dbReference>
<keyword evidence="6" id="KW-0732">Signal</keyword>
<feature type="domain" description="Protein kinase" evidence="17">
    <location>
        <begin position="13"/>
        <end position="289"/>
    </location>
</feature>
<comment type="catalytic activity">
    <reaction evidence="16">
        <text>L-seryl-[protein] + ATP = O-phospho-L-seryl-[protein] + ADP + H(+)</text>
        <dbReference type="Rhea" id="RHEA:17989"/>
        <dbReference type="Rhea" id="RHEA-COMP:9863"/>
        <dbReference type="Rhea" id="RHEA-COMP:11604"/>
        <dbReference type="ChEBI" id="CHEBI:15378"/>
        <dbReference type="ChEBI" id="CHEBI:29999"/>
        <dbReference type="ChEBI" id="CHEBI:30616"/>
        <dbReference type="ChEBI" id="CHEBI:83421"/>
        <dbReference type="ChEBI" id="CHEBI:456216"/>
        <dbReference type="EC" id="2.7.11.1"/>
    </reaction>
</comment>
<dbReference type="AlphaFoldDB" id="A0AAP0EI73"/>
<dbReference type="InterPro" id="IPR011009">
    <property type="entry name" value="Kinase-like_dom_sf"/>
</dbReference>
<organism evidence="19 20">
    <name type="scientific">Stephania yunnanensis</name>
    <dbReference type="NCBI Taxonomy" id="152371"/>
    <lineage>
        <taxon>Eukaryota</taxon>
        <taxon>Viridiplantae</taxon>
        <taxon>Streptophyta</taxon>
        <taxon>Embryophyta</taxon>
        <taxon>Tracheophyta</taxon>
        <taxon>Spermatophyta</taxon>
        <taxon>Magnoliopsida</taxon>
        <taxon>Ranunculales</taxon>
        <taxon>Menispermaceae</taxon>
        <taxon>Menispermoideae</taxon>
        <taxon>Cissampelideae</taxon>
        <taxon>Stephania</taxon>
    </lineage>
</organism>
<evidence type="ECO:0000259" key="17">
    <source>
        <dbReference type="PROSITE" id="PS50011"/>
    </source>
</evidence>
<evidence type="ECO:0000256" key="2">
    <source>
        <dbReference type="ARBA" id="ARBA00012513"/>
    </source>
</evidence>
<proteinExistence type="predicted"/>
<dbReference type="FunFam" id="1.10.510.10:FF:001697">
    <property type="entry name" value="Uncharacterized protein"/>
    <property type="match status" value="1"/>
</dbReference>
<dbReference type="CDD" id="cd14066">
    <property type="entry name" value="STKc_IRAK"/>
    <property type="match status" value="1"/>
</dbReference>
<dbReference type="InterPro" id="IPR038408">
    <property type="entry name" value="GNK2_sf"/>
</dbReference>
<dbReference type="CDD" id="cd23509">
    <property type="entry name" value="Gnk2-like"/>
    <property type="match status" value="1"/>
</dbReference>
<name>A0AAP0EI73_9MAGN</name>
<evidence type="ECO:0000256" key="1">
    <source>
        <dbReference type="ARBA" id="ARBA00004167"/>
    </source>
</evidence>
<dbReference type="Proteomes" id="UP001420932">
    <property type="component" value="Unassembled WGS sequence"/>
</dbReference>
<dbReference type="PROSITE" id="PS50011">
    <property type="entry name" value="PROTEIN_KINASE_DOM"/>
    <property type="match status" value="1"/>
</dbReference>
<gene>
    <name evidence="19" type="ORF">Syun_027048</name>
</gene>
<dbReference type="EC" id="2.7.11.1" evidence="2"/>
<dbReference type="InterPro" id="IPR000719">
    <property type="entry name" value="Prot_kinase_dom"/>
</dbReference>
<keyword evidence="8" id="KW-0547">Nucleotide-binding</keyword>
<dbReference type="GO" id="GO:0004674">
    <property type="term" value="F:protein serine/threonine kinase activity"/>
    <property type="evidence" value="ECO:0007669"/>
    <property type="project" value="UniProtKB-KW"/>
</dbReference>
<comment type="caution">
    <text evidence="19">The sequence shown here is derived from an EMBL/GenBank/DDBJ whole genome shotgun (WGS) entry which is preliminary data.</text>
</comment>
<dbReference type="InterPro" id="IPR001245">
    <property type="entry name" value="Ser-Thr/Tyr_kinase_cat_dom"/>
</dbReference>
<evidence type="ECO:0000256" key="10">
    <source>
        <dbReference type="ARBA" id="ARBA00022840"/>
    </source>
</evidence>
<evidence type="ECO:0000259" key="18">
    <source>
        <dbReference type="PROSITE" id="PS51473"/>
    </source>
</evidence>
<evidence type="ECO:0000256" key="8">
    <source>
        <dbReference type="ARBA" id="ARBA00022741"/>
    </source>
</evidence>
<keyword evidence="13" id="KW-1015">Disulfide bond</keyword>
<keyword evidence="12" id="KW-0472">Membrane</keyword>
<evidence type="ECO:0000256" key="4">
    <source>
        <dbReference type="ARBA" id="ARBA00022679"/>
    </source>
</evidence>
<evidence type="ECO:0000313" key="20">
    <source>
        <dbReference type="Proteomes" id="UP001420932"/>
    </source>
</evidence>
<evidence type="ECO:0000256" key="5">
    <source>
        <dbReference type="ARBA" id="ARBA00022692"/>
    </source>
</evidence>
<dbReference type="Pfam" id="PF01657">
    <property type="entry name" value="Stress-antifung"/>
    <property type="match status" value="1"/>
</dbReference>
<dbReference type="SUPFAM" id="SSF56112">
    <property type="entry name" value="Protein kinase-like (PK-like)"/>
    <property type="match status" value="1"/>
</dbReference>
<comment type="subcellular location">
    <subcellularLocation>
        <location evidence="1">Membrane</location>
        <topology evidence="1">Single-pass membrane protein</topology>
    </subcellularLocation>
</comment>
<dbReference type="FunFam" id="3.30.200.20:FF:000195">
    <property type="entry name" value="G-type lectin S-receptor-like serine/threonine-protein kinase"/>
    <property type="match status" value="1"/>
</dbReference>
<keyword evidence="3" id="KW-0723">Serine/threonine-protein kinase</keyword>
<keyword evidence="7" id="KW-0677">Repeat</keyword>
<dbReference type="Gene3D" id="3.30.200.20">
    <property type="entry name" value="Phosphorylase Kinase, domain 1"/>
    <property type="match status" value="1"/>
</dbReference>
<evidence type="ECO:0000256" key="9">
    <source>
        <dbReference type="ARBA" id="ARBA00022777"/>
    </source>
</evidence>
<dbReference type="PANTHER" id="PTHR27002">
    <property type="entry name" value="RECEPTOR-LIKE SERINE/THREONINE-PROTEIN KINASE SD1-8"/>
    <property type="match status" value="1"/>
</dbReference>
<keyword evidence="4" id="KW-0808">Transferase</keyword>
<dbReference type="InterPro" id="IPR002902">
    <property type="entry name" value="GNK2"/>
</dbReference>
<evidence type="ECO:0000256" key="11">
    <source>
        <dbReference type="ARBA" id="ARBA00022989"/>
    </source>
</evidence>
<evidence type="ECO:0000256" key="13">
    <source>
        <dbReference type="ARBA" id="ARBA00023157"/>
    </source>
</evidence>
<sequence>MDLATVKEATNNFSFENKLGEGGFGPVYKGIMRDGKEVAVKRLSQSSGQGHNEFKNEVIVIAELQHKNLVRLLGCCAEGEENLLIYEFMPNTSLDAFLFDTGKQAELDWLKRMNIVNGIARGLVYLHEDSRLKIVHRDLKPSNVLLDHEMNPKISDFGMARIFGTDTSQANTKRVVGTYGYMAPEYAMAGLFSVKSDVFSFGVVLLEIISGKRNKMLQLPECAGSLLTYAWRLWSEDKGLELVDPLLEGSWDASETLRYIYIGLLCVQANPNDRPTMSTVIFMLGSETVPLPQPKEPAFYVADSFTFESDDQSSLKGRPDSSNDLILSSRIFADDPPYENCLSSYSYKAGSTFQNNLNLLLNHLPSNASTSSYYQAIVGDEPDRVYGNFMCYTYFPTQNCLPCVSQATEAIKAGCPTSKDAVRWWEEQCQLRYSNQNFFGLMDYSTIITRSNLLNSSDPDLFKSVVKEMLNNLSEKAAFDPSQQKYSIGKHNLANADSVYGFVQLCLTETCKEVT</sequence>
<accession>A0AAP0EI73</accession>
<protein>
    <recommendedName>
        <fullName evidence="2">non-specific serine/threonine protein kinase</fullName>
        <ecNumber evidence="2">2.7.11.1</ecNumber>
    </recommendedName>
</protein>
<dbReference type="EMBL" id="JBBNAF010000012">
    <property type="protein sequence ID" value="KAK9092137.1"/>
    <property type="molecule type" value="Genomic_DNA"/>
</dbReference>
<evidence type="ECO:0000256" key="14">
    <source>
        <dbReference type="ARBA" id="ARBA00023180"/>
    </source>
</evidence>
<dbReference type="SMART" id="SM00220">
    <property type="entry name" value="S_TKc"/>
    <property type="match status" value="1"/>
</dbReference>
<evidence type="ECO:0000256" key="7">
    <source>
        <dbReference type="ARBA" id="ARBA00022737"/>
    </source>
</evidence>
<dbReference type="PROSITE" id="PS00108">
    <property type="entry name" value="PROTEIN_KINASE_ST"/>
    <property type="match status" value="1"/>
</dbReference>
<evidence type="ECO:0000256" key="12">
    <source>
        <dbReference type="ARBA" id="ARBA00023136"/>
    </source>
</evidence>
<comment type="catalytic activity">
    <reaction evidence="15">
        <text>L-threonyl-[protein] + ATP = O-phospho-L-threonyl-[protein] + ADP + H(+)</text>
        <dbReference type="Rhea" id="RHEA:46608"/>
        <dbReference type="Rhea" id="RHEA-COMP:11060"/>
        <dbReference type="Rhea" id="RHEA-COMP:11605"/>
        <dbReference type="ChEBI" id="CHEBI:15378"/>
        <dbReference type="ChEBI" id="CHEBI:30013"/>
        <dbReference type="ChEBI" id="CHEBI:30616"/>
        <dbReference type="ChEBI" id="CHEBI:61977"/>
        <dbReference type="ChEBI" id="CHEBI:456216"/>
        <dbReference type="EC" id="2.7.11.1"/>
    </reaction>
</comment>
<keyword evidence="5" id="KW-0812">Transmembrane</keyword>
<evidence type="ECO:0000256" key="15">
    <source>
        <dbReference type="ARBA" id="ARBA00047899"/>
    </source>
</evidence>
<evidence type="ECO:0000256" key="3">
    <source>
        <dbReference type="ARBA" id="ARBA00022527"/>
    </source>
</evidence>
<evidence type="ECO:0000256" key="6">
    <source>
        <dbReference type="ARBA" id="ARBA00022729"/>
    </source>
</evidence>
<dbReference type="PROSITE" id="PS51473">
    <property type="entry name" value="GNK2"/>
    <property type="match status" value="1"/>
</dbReference>
<evidence type="ECO:0000313" key="19">
    <source>
        <dbReference type="EMBL" id="KAK9092137.1"/>
    </source>
</evidence>
<keyword evidence="20" id="KW-1185">Reference proteome</keyword>
<keyword evidence="14" id="KW-0325">Glycoprotein</keyword>
<dbReference type="Gene3D" id="3.30.430.20">
    <property type="entry name" value="Gnk2 domain, C-X8-C-X2-C motif"/>
    <property type="match status" value="1"/>
</dbReference>
<dbReference type="PANTHER" id="PTHR27002:SF1095">
    <property type="entry name" value="G-TYPE LECTIN S-RECEPTOR-LIKE SERINE_THREONINE-PROTEIN KINASE RKS1"/>
    <property type="match status" value="1"/>
</dbReference>
<keyword evidence="10" id="KW-0067">ATP-binding</keyword>
<dbReference type="GO" id="GO:0005524">
    <property type="term" value="F:ATP binding"/>
    <property type="evidence" value="ECO:0007669"/>
    <property type="project" value="UniProtKB-KW"/>
</dbReference>
<dbReference type="GO" id="GO:0005886">
    <property type="term" value="C:plasma membrane"/>
    <property type="evidence" value="ECO:0007669"/>
    <property type="project" value="TreeGrafter"/>
</dbReference>
<dbReference type="Gene3D" id="1.10.510.10">
    <property type="entry name" value="Transferase(Phosphotransferase) domain 1"/>
    <property type="match status" value="1"/>
</dbReference>
<dbReference type="Pfam" id="PF07714">
    <property type="entry name" value="PK_Tyr_Ser-Thr"/>
    <property type="match status" value="1"/>
</dbReference>
<feature type="domain" description="Gnk2-homologous" evidence="18">
    <location>
        <begin position="335"/>
        <end position="438"/>
    </location>
</feature>
<keyword evidence="9" id="KW-0418">Kinase</keyword>
<keyword evidence="11" id="KW-1133">Transmembrane helix</keyword>
<reference evidence="19 20" key="1">
    <citation type="submission" date="2024-01" db="EMBL/GenBank/DDBJ databases">
        <title>Genome assemblies of Stephania.</title>
        <authorList>
            <person name="Yang L."/>
        </authorList>
    </citation>
    <scope>NUCLEOTIDE SEQUENCE [LARGE SCALE GENOMIC DNA]</scope>
    <source>
        <strain evidence="19">YNDBR</strain>
        <tissue evidence="19">Leaf</tissue>
    </source>
</reference>
<evidence type="ECO:0000256" key="16">
    <source>
        <dbReference type="ARBA" id="ARBA00048679"/>
    </source>
</evidence>